<dbReference type="EMBL" id="AYEV01000012">
    <property type="protein sequence ID" value="ESK55952.1"/>
    <property type="molecule type" value="Genomic_DNA"/>
</dbReference>
<reference evidence="4 5" key="1">
    <citation type="submission" date="2013-10" db="EMBL/GenBank/DDBJ databases">
        <title>The Genome Sequence of Acinetobacter tjernbergiae CIP107465.</title>
        <authorList>
            <consortium name="The Broad Institute Genomics Platform"/>
            <consortium name="The Broad Institute Genome Sequencing Center for Infectious Disease"/>
            <person name="Cerqueira G."/>
            <person name="Feldgarden M."/>
            <person name="Courvalin P."/>
            <person name="Grillot-Courvalin C."/>
            <person name="Clermont D."/>
            <person name="Rocha E."/>
            <person name="Yoon E.-J."/>
            <person name="Nemec A."/>
            <person name="Young S.K."/>
            <person name="Zeng Q."/>
            <person name="Gargeya S."/>
            <person name="Fitzgerald M."/>
            <person name="Abouelleil A."/>
            <person name="Alvarado L."/>
            <person name="Berlin A.M."/>
            <person name="Chapman S.B."/>
            <person name="Gainer-Dewar J."/>
            <person name="Goldberg J."/>
            <person name="Gnerre S."/>
            <person name="Griggs A."/>
            <person name="Gujja S."/>
            <person name="Hansen M."/>
            <person name="Howarth C."/>
            <person name="Imamovic A."/>
            <person name="Ireland A."/>
            <person name="Larimer J."/>
            <person name="McCowan C."/>
            <person name="Murphy C."/>
            <person name="Pearson M."/>
            <person name="Poon T.W."/>
            <person name="Priest M."/>
            <person name="Roberts A."/>
            <person name="Saif S."/>
            <person name="Shea T."/>
            <person name="Sykes S."/>
            <person name="Wortman J."/>
            <person name="Nusbaum C."/>
            <person name="Birren B."/>
        </authorList>
    </citation>
    <scope>NUCLEOTIDE SEQUENCE [LARGE SCALE GENOMIC DNA]</scope>
    <source>
        <strain evidence="4 5">CIP 107465</strain>
    </source>
</reference>
<dbReference type="SUPFAM" id="SSF51120">
    <property type="entry name" value="beta-Roll"/>
    <property type="match status" value="1"/>
</dbReference>
<keyword evidence="5" id="KW-1185">Reference proteome</keyword>
<dbReference type="InterPro" id="IPR001343">
    <property type="entry name" value="Hemolysn_Ca-bd"/>
</dbReference>
<accession>V2V133</accession>
<dbReference type="PANTHER" id="PTHR38340">
    <property type="entry name" value="S-LAYER PROTEIN"/>
    <property type="match status" value="1"/>
</dbReference>
<organism evidence="4 5">
    <name type="scientific">Acinetobacter tjernbergiae DSM 14971 = CIP 107465</name>
    <dbReference type="NCBI Taxonomy" id="1120928"/>
    <lineage>
        <taxon>Bacteria</taxon>
        <taxon>Pseudomonadati</taxon>
        <taxon>Pseudomonadota</taxon>
        <taxon>Gammaproteobacteria</taxon>
        <taxon>Moraxellales</taxon>
        <taxon>Moraxellaceae</taxon>
        <taxon>Acinetobacter</taxon>
    </lineage>
</organism>
<protein>
    <recommendedName>
        <fullName evidence="6">Haemolysin-type calcium binding-related domain-containing protein</fullName>
    </recommendedName>
</protein>
<dbReference type="GO" id="GO:0005576">
    <property type="term" value="C:extracellular region"/>
    <property type="evidence" value="ECO:0007669"/>
    <property type="project" value="UniProtKB-SubCell"/>
</dbReference>
<dbReference type="InterPro" id="IPR018511">
    <property type="entry name" value="Hemolysin-typ_Ca-bd_CS"/>
</dbReference>
<keyword evidence="3" id="KW-0106">Calcium</keyword>
<dbReference type="InterPro" id="IPR011049">
    <property type="entry name" value="Serralysin-like_metalloprot_C"/>
</dbReference>
<evidence type="ECO:0000256" key="2">
    <source>
        <dbReference type="ARBA" id="ARBA00022525"/>
    </source>
</evidence>
<dbReference type="GO" id="GO:0005509">
    <property type="term" value="F:calcium ion binding"/>
    <property type="evidence" value="ECO:0007669"/>
    <property type="project" value="InterPro"/>
</dbReference>
<sequence>MEDLMLSGALNINGIGNNSNNKLTGNSANNTLDGGAGNDIINGAAGNDLLIGGAGDDILIGGSGSDIVIFNLINNANNSAGNGFDTWYDFTIGDTLLNLNADKIDVSSLLIGYTKDQSLDAYLDLYTQNGNTVLSIDRDGTQTTYTSENLLLLSKVNVDLITLLDNHQLIV</sequence>
<gene>
    <name evidence="4" type="ORF">F990_01384</name>
</gene>
<dbReference type="PATRIC" id="fig|1120928.5.peg.1411"/>
<proteinExistence type="predicted"/>
<comment type="caution">
    <text evidence="4">The sequence shown here is derived from an EMBL/GenBank/DDBJ whole genome shotgun (WGS) entry which is preliminary data.</text>
</comment>
<evidence type="ECO:0000256" key="3">
    <source>
        <dbReference type="ARBA" id="ARBA00022837"/>
    </source>
</evidence>
<name>V2V133_9GAMM</name>
<dbReference type="Gene3D" id="2.150.10.10">
    <property type="entry name" value="Serralysin-like metalloprotease, C-terminal"/>
    <property type="match status" value="1"/>
</dbReference>
<evidence type="ECO:0008006" key="6">
    <source>
        <dbReference type="Google" id="ProtNLM"/>
    </source>
</evidence>
<evidence type="ECO:0000313" key="5">
    <source>
        <dbReference type="Proteomes" id="UP000017404"/>
    </source>
</evidence>
<evidence type="ECO:0000313" key="4">
    <source>
        <dbReference type="EMBL" id="ESK55952.1"/>
    </source>
</evidence>
<keyword evidence="2" id="KW-0964">Secreted</keyword>
<dbReference type="Pfam" id="PF00353">
    <property type="entry name" value="HemolysinCabind"/>
    <property type="match status" value="1"/>
</dbReference>
<dbReference type="PRINTS" id="PR00313">
    <property type="entry name" value="CABNDNGRPT"/>
</dbReference>
<evidence type="ECO:0000256" key="1">
    <source>
        <dbReference type="ARBA" id="ARBA00004613"/>
    </source>
</evidence>
<dbReference type="PANTHER" id="PTHR38340:SF1">
    <property type="entry name" value="S-LAYER PROTEIN"/>
    <property type="match status" value="1"/>
</dbReference>
<dbReference type="PROSITE" id="PS00330">
    <property type="entry name" value="HEMOLYSIN_CALCIUM"/>
    <property type="match status" value="2"/>
</dbReference>
<dbReference type="STRING" id="202955.GCA_000759995_00885"/>
<dbReference type="Proteomes" id="UP000017404">
    <property type="component" value="Unassembled WGS sequence"/>
</dbReference>
<dbReference type="InterPro" id="IPR050557">
    <property type="entry name" value="RTX_toxin/Mannuronan_C5-epim"/>
</dbReference>
<dbReference type="AlphaFoldDB" id="V2V133"/>
<dbReference type="eggNOG" id="COG2931">
    <property type="taxonomic scope" value="Bacteria"/>
</dbReference>
<comment type="subcellular location">
    <subcellularLocation>
        <location evidence="1">Secreted</location>
    </subcellularLocation>
</comment>